<dbReference type="InterPro" id="IPR001670">
    <property type="entry name" value="ADH_Fe/GldA"/>
</dbReference>
<keyword evidence="1 4" id="KW-0560">Oxidoreductase</keyword>
<reference evidence="4" key="1">
    <citation type="submission" date="2017-02" db="EMBL/GenBank/DDBJ databases">
        <title>Delving into the versatile metabolic prowess of the omnipresent phylum Bacteroidetes.</title>
        <authorList>
            <person name="Nobu M.K."/>
            <person name="Mei R."/>
            <person name="Narihiro T."/>
            <person name="Kuroda K."/>
            <person name="Liu W.-T."/>
        </authorList>
    </citation>
    <scope>NUCLEOTIDE SEQUENCE</scope>
    <source>
        <strain evidence="4">ADurb.Bin417</strain>
    </source>
</reference>
<evidence type="ECO:0000259" key="2">
    <source>
        <dbReference type="Pfam" id="PF00465"/>
    </source>
</evidence>
<feature type="domain" description="Alcohol dehydrogenase iron-type/glycerol dehydrogenase GldA" evidence="2">
    <location>
        <begin position="10"/>
        <end position="179"/>
    </location>
</feature>
<evidence type="ECO:0000259" key="3">
    <source>
        <dbReference type="Pfam" id="PF25137"/>
    </source>
</evidence>
<dbReference type="GO" id="GO:0047516">
    <property type="term" value="F:1,3-propanediol dehydrogenase activity"/>
    <property type="evidence" value="ECO:0007669"/>
    <property type="project" value="UniProtKB-EC"/>
</dbReference>
<dbReference type="Pfam" id="PF25137">
    <property type="entry name" value="ADH_Fe_C"/>
    <property type="match status" value="1"/>
</dbReference>
<dbReference type="GO" id="GO:0046872">
    <property type="term" value="F:metal ion binding"/>
    <property type="evidence" value="ECO:0007669"/>
    <property type="project" value="InterPro"/>
</dbReference>
<dbReference type="CDD" id="cd08551">
    <property type="entry name" value="Fe-ADH"/>
    <property type="match status" value="1"/>
</dbReference>
<dbReference type="EMBL" id="MWAK01000110">
    <property type="protein sequence ID" value="OPZ92308.1"/>
    <property type="molecule type" value="Genomic_DNA"/>
</dbReference>
<comment type="caution">
    <text evidence="4">The sequence shown here is derived from an EMBL/GenBank/DDBJ whole genome shotgun (WGS) entry which is preliminary data.</text>
</comment>
<protein>
    <submittedName>
        <fullName evidence="4">1,3-propanediol dehydrogenase</fullName>
        <ecNumber evidence="4">1.1.1.202</ecNumber>
    </submittedName>
</protein>
<dbReference type="PANTHER" id="PTHR11496:SF104">
    <property type="entry name" value="3-DEOXY-ALPHA-D-MANNO-OCTULOSONATE 8-OXIDASE"/>
    <property type="match status" value="1"/>
</dbReference>
<evidence type="ECO:0000313" key="4">
    <source>
        <dbReference type="EMBL" id="OPZ92308.1"/>
    </source>
</evidence>
<name>A0A1V5MGE7_UNCT6</name>
<feature type="domain" description="Fe-containing alcohol dehydrogenase-like C-terminal" evidence="3">
    <location>
        <begin position="190"/>
        <end position="374"/>
    </location>
</feature>
<accession>A0A1V5MGE7</accession>
<dbReference type="FunFam" id="3.40.50.1970:FF:000003">
    <property type="entry name" value="Alcohol dehydrogenase, iron-containing"/>
    <property type="match status" value="1"/>
</dbReference>
<dbReference type="Pfam" id="PF00465">
    <property type="entry name" value="Fe-ADH"/>
    <property type="match status" value="1"/>
</dbReference>
<gene>
    <name evidence="4" type="primary">dhaT</name>
    <name evidence="4" type="ORF">BWY73_00858</name>
</gene>
<proteinExistence type="predicted"/>
<evidence type="ECO:0000256" key="1">
    <source>
        <dbReference type="ARBA" id="ARBA00023002"/>
    </source>
</evidence>
<sequence>MSSRFYWYLPTEVFFGVSALDVLSEKAAGLGRKALLVTGRSFAAKSGLRTRIEERLKAAGVAWAVFDGAIPDPEIGTVAAGAEVCRRENCNFVIGAGGGSAMDVAKGIAAAAPDPARPIEELFGYEQLRVRPLPVAAVPTTSGSGSEVTRYAVIVDPAARTKKTISSASINPRLALVQPELTLTLPADLTAETGLDAFCHAVEGSLAAARTPVSLALAREAVRLITRHLPELVRRPDDLAGREGMSLAALTAGMVINQTGTIIGHGMGYPLTINYGIQHGLASVMAMPAILDELIVTDEYGPVIREVTGWTEPGRQLRDFCGRLGRPASLKAAGIGRSDLPKLAAEAVVGCQRAMQNMGRNFTEADFLRFYESVYD</sequence>
<dbReference type="EC" id="1.1.1.202" evidence="4"/>
<dbReference type="InterPro" id="IPR056798">
    <property type="entry name" value="ADH_Fe_C"/>
</dbReference>
<dbReference type="Proteomes" id="UP000485484">
    <property type="component" value="Unassembled WGS sequence"/>
</dbReference>
<dbReference type="Gene3D" id="3.40.50.1970">
    <property type="match status" value="1"/>
</dbReference>
<dbReference type="Gene3D" id="1.20.1090.10">
    <property type="entry name" value="Dehydroquinate synthase-like - alpha domain"/>
    <property type="match status" value="1"/>
</dbReference>
<dbReference type="GO" id="GO:0004022">
    <property type="term" value="F:alcohol dehydrogenase (NAD+) activity"/>
    <property type="evidence" value="ECO:0007669"/>
    <property type="project" value="TreeGrafter"/>
</dbReference>
<dbReference type="InterPro" id="IPR039697">
    <property type="entry name" value="Alcohol_dehydrogenase_Fe"/>
</dbReference>
<dbReference type="PANTHER" id="PTHR11496">
    <property type="entry name" value="ALCOHOL DEHYDROGENASE"/>
    <property type="match status" value="1"/>
</dbReference>
<dbReference type="SUPFAM" id="SSF56796">
    <property type="entry name" value="Dehydroquinate synthase-like"/>
    <property type="match status" value="1"/>
</dbReference>
<organism evidence="4">
    <name type="scientific">candidate division TA06 bacterium ADurb.Bin417</name>
    <dbReference type="NCBI Taxonomy" id="1852828"/>
    <lineage>
        <taxon>Bacteria</taxon>
        <taxon>Bacteria division TA06</taxon>
    </lineage>
</organism>
<dbReference type="AlphaFoldDB" id="A0A1V5MGE7"/>